<feature type="transmembrane region" description="Helical" evidence="1">
    <location>
        <begin position="33"/>
        <end position="53"/>
    </location>
</feature>
<dbReference type="AlphaFoldDB" id="A0A6C0ALE2"/>
<evidence type="ECO:0000256" key="1">
    <source>
        <dbReference type="SAM" id="Phobius"/>
    </source>
</evidence>
<keyword evidence="1" id="KW-0472">Membrane</keyword>
<protein>
    <submittedName>
        <fullName evidence="2">Uncharacterized protein</fullName>
    </submittedName>
</protein>
<keyword evidence="1" id="KW-1133">Transmembrane helix</keyword>
<feature type="transmembrane region" description="Helical" evidence="1">
    <location>
        <begin position="7"/>
        <end position="27"/>
    </location>
</feature>
<accession>A0A6C0ALE2</accession>
<proteinExistence type="predicted"/>
<keyword evidence="1" id="KW-0812">Transmembrane</keyword>
<evidence type="ECO:0000313" key="2">
    <source>
        <dbReference type="EMBL" id="QHS80105.1"/>
    </source>
</evidence>
<organism evidence="2">
    <name type="scientific">viral metagenome</name>
    <dbReference type="NCBI Taxonomy" id="1070528"/>
    <lineage>
        <taxon>unclassified sequences</taxon>
        <taxon>metagenomes</taxon>
        <taxon>organismal metagenomes</taxon>
    </lineage>
</organism>
<name>A0A6C0ALE2_9ZZZZ</name>
<feature type="transmembrane region" description="Helical" evidence="1">
    <location>
        <begin position="114"/>
        <end position="133"/>
    </location>
</feature>
<sequence length="174" mass="20690">MKFIEKTYDSISQIIVILYIFLIFGLWNKAPHYLENVFFFTNIFIGLIFIIYFNPFTKTQFKPYHKKMVFWSGVALIANLSIDNIWEKTYNFKKDVEDDSKELSRKAKKRLKKYFEFLINTILKMLSLLIGFIQNNSAYLNERIKQNVSILFETIFGKPKAKESVIRIVGNKRT</sequence>
<dbReference type="EMBL" id="MN740675">
    <property type="protein sequence ID" value="QHS80105.1"/>
    <property type="molecule type" value="Genomic_DNA"/>
</dbReference>
<reference evidence="2" key="1">
    <citation type="journal article" date="2020" name="Nature">
        <title>Giant virus diversity and host interactions through global metagenomics.</title>
        <authorList>
            <person name="Schulz F."/>
            <person name="Roux S."/>
            <person name="Paez-Espino D."/>
            <person name="Jungbluth S."/>
            <person name="Walsh D.A."/>
            <person name="Denef V.J."/>
            <person name="McMahon K.D."/>
            <person name="Konstantinidis K.T."/>
            <person name="Eloe-Fadrosh E.A."/>
            <person name="Kyrpides N.C."/>
            <person name="Woyke T."/>
        </authorList>
    </citation>
    <scope>NUCLEOTIDE SEQUENCE</scope>
    <source>
        <strain evidence="2">GVMAG-S-1039698-54</strain>
    </source>
</reference>